<dbReference type="SUPFAM" id="SSF103473">
    <property type="entry name" value="MFS general substrate transporter"/>
    <property type="match status" value="1"/>
</dbReference>
<organism evidence="9 10">
    <name type="scientific">Paraburkholderia metrosideri</name>
    <dbReference type="NCBI Taxonomy" id="580937"/>
    <lineage>
        <taxon>Bacteria</taxon>
        <taxon>Pseudomonadati</taxon>
        <taxon>Pseudomonadota</taxon>
        <taxon>Betaproteobacteria</taxon>
        <taxon>Burkholderiales</taxon>
        <taxon>Burkholderiaceae</taxon>
        <taxon>Paraburkholderia</taxon>
    </lineage>
</organism>
<feature type="transmembrane region" description="Helical" evidence="8">
    <location>
        <begin position="282"/>
        <end position="305"/>
    </location>
</feature>
<feature type="transmembrane region" description="Helical" evidence="8">
    <location>
        <begin position="339"/>
        <end position="368"/>
    </location>
</feature>
<keyword evidence="5 8" id="KW-0812">Transmembrane</keyword>
<keyword evidence="3" id="KW-0813">Transport</keyword>
<evidence type="ECO:0000313" key="10">
    <source>
        <dbReference type="Proteomes" id="UP000598032"/>
    </source>
</evidence>
<comment type="subcellular location">
    <subcellularLocation>
        <location evidence="1">Cell membrane</location>
        <topology evidence="1">Multi-pass membrane protein</topology>
    </subcellularLocation>
</comment>
<comment type="caution">
    <text evidence="9">The sequence shown here is derived from an EMBL/GenBank/DDBJ whole genome shotgun (WGS) entry which is preliminary data.</text>
</comment>
<feature type="transmembrane region" description="Helical" evidence="8">
    <location>
        <begin position="128"/>
        <end position="153"/>
    </location>
</feature>
<feature type="transmembrane region" description="Helical" evidence="8">
    <location>
        <begin position="380"/>
        <end position="404"/>
    </location>
</feature>
<evidence type="ECO:0000256" key="7">
    <source>
        <dbReference type="ARBA" id="ARBA00023136"/>
    </source>
</evidence>
<gene>
    <name evidence="9" type="primary">xylP</name>
    <name evidence="9" type="ORF">LMG28140_03887</name>
</gene>
<feature type="transmembrane region" description="Helical" evidence="8">
    <location>
        <begin position="199"/>
        <end position="219"/>
    </location>
</feature>
<evidence type="ECO:0000256" key="5">
    <source>
        <dbReference type="ARBA" id="ARBA00022692"/>
    </source>
</evidence>
<comment type="similarity">
    <text evidence="2">Belongs to the sodium:galactoside symporter (TC 2.A.2) family.</text>
</comment>
<proteinExistence type="inferred from homology"/>
<dbReference type="PANTHER" id="PTHR11328:SF24">
    <property type="entry name" value="MAJOR FACILITATOR SUPERFAMILY (MFS) PROFILE DOMAIN-CONTAINING PROTEIN"/>
    <property type="match status" value="1"/>
</dbReference>
<dbReference type="PANTHER" id="PTHR11328">
    <property type="entry name" value="MAJOR FACILITATOR SUPERFAMILY DOMAIN-CONTAINING PROTEIN"/>
    <property type="match status" value="1"/>
</dbReference>
<dbReference type="CDD" id="cd17332">
    <property type="entry name" value="MFS_MelB_like"/>
    <property type="match status" value="1"/>
</dbReference>
<feature type="transmembrane region" description="Helical" evidence="8">
    <location>
        <begin position="249"/>
        <end position="276"/>
    </location>
</feature>
<sequence length="465" mass="50072">METTIKRESLDNGVDIATANRNLLGMRERISYGVGDLASNLHWNMVSGFLMYYYTNVAMLPVAALGTLFLLARGLDAFADPAIGILVDRTDTRFGRARPYLLFGAIPLSCLGFLTFLTPFSGETAKLVYAYVTFLALGIAYSAVNIPYGALLPMMARDSNHKLKLGSARAMGSAAGNVIVFSGAMPLVAWLGHGSQKQGFALTAALFGIVSAVLFFVTYRNCREKYTDRPSAAQSGLGRALRHMVSNRVWIVTSVFMVAVFIRLGVQLGVTVYFALNVLGKPWAIPILMSLIPVGALVASFFAAAYYRRTGIRRGNVIALIASGALFLFLPFVEGNLTVFVSVYALSCVMVGLPVASIFVMVGNVVDVQEYNSGVRSDGLIFSSVSLAAKLGIALGGALVGWGLAFGGYDPAAVSATARHVISVLYYAVFPLCILVQIITVCFYDLDARHATIVEELNRRRQRAA</sequence>
<dbReference type="Pfam" id="PF13347">
    <property type="entry name" value="MFS_2"/>
    <property type="match status" value="1"/>
</dbReference>
<dbReference type="InterPro" id="IPR039672">
    <property type="entry name" value="MFS_2"/>
</dbReference>
<keyword evidence="10" id="KW-1185">Reference proteome</keyword>
<keyword evidence="7 8" id="KW-0472">Membrane</keyword>
<dbReference type="InterPro" id="IPR018043">
    <property type="entry name" value="Na/Gal_symport_CS"/>
</dbReference>
<dbReference type="InterPro" id="IPR001927">
    <property type="entry name" value="Na/Gal_symport"/>
</dbReference>
<keyword evidence="6 8" id="KW-1133">Transmembrane helix</keyword>
<feature type="transmembrane region" description="Helical" evidence="8">
    <location>
        <begin position="174"/>
        <end position="193"/>
    </location>
</feature>
<feature type="transmembrane region" description="Helical" evidence="8">
    <location>
        <begin position="317"/>
        <end position="333"/>
    </location>
</feature>
<dbReference type="InterPro" id="IPR036259">
    <property type="entry name" value="MFS_trans_sf"/>
</dbReference>
<evidence type="ECO:0000256" key="4">
    <source>
        <dbReference type="ARBA" id="ARBA00022475"/>
    </source>
</evidence>
<dbReference type="Gene3D" id="1.20.1250.20">
    <property type="entry name" value="MFS general substrate transporter like domains"/>
    <property type="match status" value="2"/>
</dbReference>
<dbReference type="EMBL" id="CAJHCP010000008">
    <property type="protein sequence ID" value="CAD6543202.1"/>
    <property type="molecule type" value="Genomic_DNA"/>
</dbReference>
<protein>
    <submittedName>
        <fullName evidence="9">Isoprimeverose transporter</fullName>
    </submittedName>
</protein>
<accession>A0ABN7HXL2</accession>
<evidence type="ECO:0000256" key="3">
    <source>
        <dbReference type="ARBA" id="ARBA00022448"/>
    </source>
</evidence>
<evidence type="ECO:0000256" key="8">
    <source>
        <dbReference type="SAM" id="Phobius"/>
    </source>
</evidence>
<name>A0ABN7HXL2_9BURK</name>
<evidence type="ECO:0000256" key="1">
    <source>
        <dbReference type="ARBA" id="ARBA00004651"/>
    </source>
</evidence>
<evidence type="ECO:0000256" key="2">
    <source>
        <dbReference type="ARBA" id="ARBA00009617"/>
    </source>
</evidence>
<reference evidence="9 10" key="1">
    <citation type="submission" date="2020-10" db="EMBL/GenBank/DDBJ databases">
        <authorList>
            <person name="Peeters C."/>
        </authorList>
    </citation>
    <scope>NUCLEOTIDE SEQUENCE [LARGE SCALE GENOMIC DNA]</scope>
    <source>
        <strain evidence="9 10">LMG 28140</strain>
    </source>
</reference>
<dbReference type="NCBIfam" id="TIGR00792">
    <property type="entry name" value="gph"/>
    <property type="match status" value="1"/>
</dbReference>
<dbReference type="RefSeq" id="WP_201643887.1">
    <property type="nucleotide sequence ID" value="NZ_CAJHCP010000008.1"/>
</dbReference>
<dbReference type="Proteomes" id="UP000598032">
    <property type="component" value="Unassembled WGS sequence"/>
</dbReference>
<dbReference type="PROSITE" id="PS00872">
    <property type="entry name" value="NA_GALACTOSIDE_SYMP"/>
    <property type="match status" value="1"/>
</dbReference>
<keyword evidence="4" id="KW-1003">Cell membrane</keyword>
<feature type="transmembrane region" description="Helical" evidence="8">
    <location>
        <begin position="51"/>
        <end position="72"/>
    </location>
</feature>
<evidence type="ECO:0000256" key="6">
    <source>
        <dbReference type="ARBA" id="ARBA00022989"/>
    </source>
</evidence>
<feature type="transmembrane region" description="Helical" evidence="8">
    <location>
        <begin position="100"/>
        <end position="122"/>
    </location>
</feature>
<feature type="transmembrane region" description="Helical" evidence="8">
    <location>
        <begin position="424"/>
        <end position="444"/>
    </location>
</feature>
<evidence type="ECO:0000313" key="9">
    <source>
        <dbReference type="EMBL" id="CAD6543202.1"/>
    </source>
</evidence>